<protein>
    <submittedName>
        <fullName evidence="1">Uncharacterized protein</fullName>
    </submittedName>
</protein>
<evidence type="ECO:0000313" key="1">
    <source>
        <dbReference type="EMBL" id="MCL1031327.1"/>
    </source>
</evidence>
<sequence>MEKQHVNITQMRVGDIVYAHGARFRIKEIRNYALSSYPTRQGPQHVAVNKDWNFQGNHNVSLWIEPRSH</sequence>
<dbReference type="EMBL" id="JAGQDC010000021">
    <property type="protein sequence ID" value="MCL1031327.1"/>
    <property type="molecule type" value="Genomic_DNA"/>
</dbReference>
<dbReference type="RefSeq" id="WP_248947327.1">
    <property type="nucleotide sequence ID" value="NZ_CBCSGY010000016.1"/>
</dbReference>
<organism evidence="1 2">
    <name type="scientific">Serratia silvae</name>
    <dbReference type="NCBI Taxonomy" id="2824122"/>
    <lineage>
        <taxon>Bacteria</taxon>
        <taxon>Pseudomonadati</taxon>
        <taxon>Pseudomonadota</taxon>
        <taxon>Gammaproteobacteria</taxon>
        <taxon>Enterobacterales</taxon>
        <taxon>Yersiniaceae</taxon>
        <taxon>Serratia</taxon>
    </lineage>
</organism>
<accession>A0ABT0KHS1</accession>
<keyword evidence="2" id="KW-1185">Reference proteome</keyword>
<gene>
    <name evidence="1" type="ORF">KAJ71_20235</name>
</gene>
<dbReference type="Proteomes" id="UP001165275">
    <property type="component" value="Unassembled WGS sequence"/>
</dbReference>
<reference evidence="1" key="1">
    <citation type="submission" date="2021-04" db="EMBL/GenBank/DDBJ databases">
        <title>Genome sequence of Serratia sp. arafor3.</title>
        <authorList>
            <person name="Besaury L."/>
        </authorList>
    </citation>
    <scope>NUCLEOTIDE SEQUENCE</scope>
    <source>
        <strain evidence="1">Arafor3</strain>
    </source>
</reference>
<proteinExistence type="predicted"/>
<comment type="caution">
    <text evidence="1">The sequence shown here is derived from an EMBL/GenBank/DDBJ whole genome shotgun (WGS) entry which is preliminary data.</text>
</comment>
<name>A0ABT0KHS1_9GAMM</name>
<evidence type="ECO:0000313" key="2">
    <source>
        <dbReference type="Proteomes" id="UP001165275"/>
    </source>
</evidence>